<keyword evidence="6 9" id="KW-0862">Zinc</keyword>
<dbReference type="EMBL" id="CAXKWB010001398">
    <property type="protein sequence ID" value="CAL4064264.1"/>
    <property type="molecule type" value="Genomic_DNA"/>
</dbReference>
<feature type="binding site" evidence="9">
    <location>
        <position position="79"/>
    </location>
    <ligand>
        <name>Mg(2+)</name>
        <dbReference type="ChEBI" id="CHEBI:18420"/>
    </ligand>
</feature>
<keyword evidence="3" id="KW-0597">Phosphoprotein</keyword>
<dbReference type="PANTHER" id="PTHR11596">
    <property type="entry name" value="ALKALINE PHOSPHATASE"/>
    <property type="match status" value="1"/>
</dbReference>
<dbReference type="AlphaFoldDB" id="A0AAV2PRZ6"/>
<keyword evidence="13" id="KW-1185">Reference proteome</keyword>
<dbReference type="SUPFAM" id="SSF53649">
    <property type="entry name" value="Alkaline phosphatase-like"/>
    <property type="match status" value="1"/>
</dbReference>
<name>A0AAV2PRZ6_MEGNR</name>
<comment type="cofactor">
    <cofactor evidence="9">
        <name>Zn(2+)</name>
        <dbReference type="ChEBI" id="CHEBI:29105"/>
    </cofactor>
    <text evidence="9">Binds 2 Zn(2+) ions.</text>
</comment>
<accession>A0AAV2PRZ6</accession>
<dbReference type="SMART" id="SM00098">
    <property type="entry name" value="alkPPc"/>
    <property type="match status" value="1"/>
</dbReference>
<evidence type="ECO:0000256" key="10">
    <source>
        <dbReference type="RuleBase" id="RU003946"/>
    </source>
</evidence>
<gene>
    <name evidence="12" type="ORF">MNOR_LOCUS3936</name>
</gene>
<dbReference type="Proteomes" id="UP001497623">
    <property type="component" value="Unassembled WGS sequence"/>
</dbReference>
<evidence type="ECO:0000256" key="9">
    <source>
        <dbReference type="PIRSR" id="PIRSR601952-2"/>
    </source>
</evidence>
<protein>
    <recommendedName>
        <fullName evidence="2 11">Alkaline phosphatase</fullName>
        <ecNumber evidence="2 11">3.1.3.1</ecNumber>
    </recommendedName>
</protein>
<dbReference type="PRINTS" id="PR00113">
    <property type="entry name" value="ALKPHPHTASE"/>
</dbReference>
<dbReference type="GO" id="GO:0004035">
    <property type="term" value="F:alkaline phosphatase activity"/>
    <property type="evidence" value="ECO:0007669"/>
    <property type="project" value="UniProtKB-EC"/>
</dbReference>
<evidence type="ECO:0000256" key="2">
    <source>
        <dbReference type="ARBA" id="ARBA00012647"/>
    </source>
</evidence>
<dbReference type="CDD" id="cd16012">
    <property type="entry name" value="ALP"/>
    <property type="match status" value="1"/>
</dbReference>
<comment type="cofactor">
    <cofactor evidence="9">
        <name>Mg(2+)</name>
        <dbReference type="ChEBI" id="CHEBI:18420"/>
    </cofactor>
    <text evidence="9">Binds 1 Mg(2+) ion.</text>
</comment>
<dbReference type="PANTHER" id="PTHR11596:SF5">
    <property type="entry name" value="ALKALINE PHOSPHATASE"/>
    <property type="match status" value="1"/>
</dbReference>
<feature type="binding site" evidence="9">
    <location>
        <position position="285"/>
    </location>
    <ligand>
        <name>Zn(2+)</name>
        <dbReference type="ChEBI" id="CHEBI:29105"/>
        <label>2</label>
    </ligand>
</feature>
<dbReference type="InterPro" id="IPR017850">
    <property type="entry name" value="Alkaline_phosphatase_core_sf"/>
</dbReference>
<feature type="binding site" evidence="9">
    <location>
        <position position="238"/>
    </location>
    <ligand>
        <name>Mg(2+)</name>
        <dbReference type="ChEBI" id="CHEBI:18420"/>
    </ligand>
</feature>
<comment type="similarity">
    <text evidence="1 10">Belongs to the alkaline phosphatase family.</text>
</comment>
<proteinExistence type="inferred from homology"/>
<evidence type="ECO:0000313" key="12">
    <source>
        <dbReference type="EMBL" id="CAL4064264.1"/>
    </source>
</evidence>
<dbReference type="InterPro" id="IPR001952">
    <property type="entry name" value="Alkaline_phosphatase"/>
</dbReference>
<evidence type="ECO:0000313" key="13">
    <source>
        <dbReference type="Proteomes" id="UP001497623"/>
    </source>
</evidence>
<keyword evidence="7 9" id="KW-0460">Magnesium</keyword>
<dbReference type="Gene3D" id="3.40.720.10">
    <property type="entry name" value="Alkaline Phosphatase, subunit A"/>
    <property type="match status" value="1"/>
</dbReference>
<evidence type="ECO:0000256" key="4">
    <source>
        <dbReference type="ARBA" id="ARBA00022723"/>
    </source>
</evidence>
<evidence type="ECO:0000256" key="8">
    <source>
        <dbReference type="PIRSR" id="PIRSR601952-1"/>
    </source>
</evidence>
<evidence type="ECO:0000256" key="3">
    <source>
        <dbReference type="ARBA" id="ARBA00022553"/>
    </source>
</evidence>
<evidence type="ECO:0000256" key="1">
    <source>
        <dbReference type="ARBA" id="ARBA00005984"/>
    </source>
</evidence>
<evidence type="ECO:0000256" key="6">
    <source>
        <dbReference type="ARBA" id="ARBA00022833"/>
    </source>
</evidence>
<keyword evidence="5 11" id="KW-0378">Hydrolase</keyword>
<keyword evidence="4 9" id="KW-0479">Metal-binding</keyword>
<comment type="catalytic activity">
    <reaction evidence="11">
        <text>a phosphate monoester + H2O = an alcohol + phosphate</text>
        <dbReference type="Rhea" id="RHEA:15017"/>
        <dbReference type="ChEBI" id="CHEBI:15377"/>
        <dbReference type="ChEBI" id="CHEBI:30879"/>
        <dbReference type="ChEBI" id="CHEBI:43474"/>
        <dbReference type="ChEBI" id="CHEBI:67140"/>
        <dbReference type="EC" id="3.1.3.1"/>
    </reaction>
</comment>
<dbReference type="EC" id="3.1.3.1" evidence="2 11"/>
<feature type="binding site" evidence="9">
    <location>
        <position position="243"/>
    </location>
    <ligand>
        <name>Zn(2+)</name>
        <dbReference type="ChEBI" id="CHEBI:29105"/>
        <label>2</label>
    </ligand>
</feature>
<dbReference type="Pfam" id="PF00245">
    <property type="entry name" value="Alk_phosphatase"/>
    <property type="match status" value="1"/>
</dbReference>
<evidence type="ECO:0000256" key="11">
    <source>
        <dbReference type="RuleBase" id="RU003947"/>
    </source>
</evidence>
<evidence type="ECO:0000256" key="7">
    <source>
        <dbReference type="ARBA" id="ARBA00022842"/>
    </source>
</evidence>
<dbReference type="PROSITE" id="PS00123">
    <property type="entry name" value="ALKALINE_PHOSPHATASE"/>
    <property type="match status" value="1"/>
</dbReference>
<reference evidence="12 13" key="1">
    <citation type="submission" date="2024-05" db="EMBL/GenBank/DDBJ databases">
        <authorList>
            <person name="Wallberg A."/>
        </authorList>
    </citation>
    <scope>NUCLEOTIDE SEQUENCE [LARGE SCALE GENOMIC DNA]</scope>
</reference>
<feature type="binding site" evidence="9">
    <location>
        <position position="81"/>
    </location>
    <ligand>
        <name>Mg(2+)</name>
        <dbReference type="ChEBI" id="CHEBI:18420"/>
    </ligand>
</feature>
<sequence length="600" mass="62965">MALVKTYNTDKQVPDSAATATAYLGGVKTNWFTVGVDSRVQLDDCFASLQRENQVDSILAWAQAEGKRTGFVTTTRITHATPAATYAHTSNRTWEYDQRMPAQFRGICKDIADQLITDNTGRNINVMMGGGREMFGACTSSDNCETTRVDGRNLVNEWLSDKEQRGLDAEYVSNPSELQSVSSDTDYVLGLFSKSHLPYKLDIDAAPANFDIPSLEEMMLKAIQVLEKGNNGFVLLVEGGRIDHGLHHDWTRKALEETLEFDHAITAAKKVLDIDETLVVVTADHSHPITINGYPERGNDILGIAGHDKFSLGADGLPYTTIMYTNGPGFMMPNKYAVKVDVDEMKKNIMDPTGALEQDDDNEIDVDNEPSSGISHGKSHMVVRVDQSKVDYKDKDYRHLAAVPRKVFDGTHGGEDVAVYAEGPMSHLFHRLHEQSYVAYVMATAACMGPGLKICQETGRAFGGNQFNNLISNSAFASSVASSGPNRIGQPILPGFVNPLQLLGRHVSVGSLASRGAAASSSASASSGAGASASSGAGASFASSGSASAASSGGASTATAGGATSASTGATSTASAASGGAAASAASASGASSASAASGC</sequence>
<dbReference type="InterPro" id="IPR018299">
    <property type="entry name" value="Alkaline_phosphatase_AS"/>
</dbReference>
<feature type="binding site" evidence="9">
    <location>
        <position position="412"/>
    </location>
    <ligand>
        <name>Zn(2+)</name>
        <dbReference type="ChEBI" id="CHEBI:29105"/>
        <label>2</label>
    </ligand>
</feature>
<evidence type="ECO:0000256" key="5">
    <source>
        <dbReference type="ARBA" id="ARBA00022801"/>
    </source>
</evidence>
<comment type="caution">
    <text evidence="12">The sequence shown here is derived from an EMBL/GenBank/DDBJ whole genome shotgun (WGS) entry which is preliminary data.</text>
</comment>
<feature type="active site" description="Phosphoserine intermediate" evidence="8">
    <location>
        <position position="16"/>
    </location>
</feature>
<feature type="binding site" evidence="9">
    <location>
        <position position="247"/>
    </location>
    <ligand>
        <name>Zn(2+)</name>
        <dbReference type="ChEBI" id="CHEBI:29105"/>
        <label>2</label>
    </ligand>
</feature>
<dbReference type="GO" id="GO:0046872">
    <property type="term" value="F:metal ion binding"/>
    <property type="evidence" value="ECO:0007669"/>
    <property type="project" value="UniProtKB-KW"/>
</dbReference>
<feature type="binding site" evidence="9">
    <location>
        <position position="284"/>
    </location>
    <ligand>
        <name>Zn(2+)</name>
        <dbReference type="ChEBI" id="CHEBI:29105"/>
        <label>2</label>
    </ligand>
</feature>
<organism evidence="12 13">
    <name type="scientific">Meganyctiphanes norvegica</name>
    <name type="common">Northern krill</name>
    <name type="synonym">Thysanopoda norvegica</name>
    <dbReference type="NCBI Taxonomy" id="48144"/>
    <lineage>
        <taxon>Eukaryota</taxon>
        <taxon>Metazoa</taxon>
        <taxon>Ecdysozoa</taxon>
        <taxon>Arthropoda</taxon>
        <taxon>Crustacea</taxon>
        <taxon>Multicrustacea</taxon>
        <taxon>Malacostraca</taxon>
        <taxon>Eumalacostraca</taxon>
        <taxon>Eucarida</taxon>
        <taxon>Euphausiacea</taxon>
        <taxon>Euphausiidae</taxon>
        <taxon>Meganyctiphanes</taxon>
    </lineage>
</organism>
<feature type="non-terminal residue" evidence="12">
    <location>
        <position position="600"/>
    </location>
</feature>